<keyword evidence="6 12" id="KW-0862">Zinc</keyword>
<protein>
    <recommendedName>
        <fullName evidence="14">Chromatin modification-related protein</fullName>
    </recommendedName>
</protein>
<evidence type="ECO:0000256" key="11">
    <source>
        <dbReference type="PIRSR" id="PIRSR628651-50"/>
    </source>
</evidence>
<sequence>MEDIGLYLQDFVSSLDNLPSEIQHYFTELKAHEQEFQQIRRGIHQREKTFQTHLRTHGYAADQIHPQEAQLIAKSHRDFQKAQDIADEKTAIAQRALELVQRHLKRLDGDLKRHEQEEKHQRAGGGGGSMSSALHGYANSAGTSSSTTSTGATDDTNGGAGGAGGSHQNIHIIENIDTAAGIEPDEPLYCICQQVSYGDMVACDGKNCPHEWFHYDCVGLTAPPKGAWYCADCLASRKMVK</sequence>
<keyword evidence="10 14" id="KW-0539">Nucleus</keyword>
<comment type="subcellular location">
    <subcellularLocation>
        <location evidence="1 14">Nucleus</location>
    </subcellularLocation>
</comment>
<keyword evidence="5 13" id="KW-0863">Zinc-finger</keyword>
<dbReference type="GO" id="GO:0005634">
    <property type="term" value="C:nucleus"/>
    <property type="evidence" value="ECO:0007669"/>
    <property type="project" value="UniProtKB-SubCell"/>
</dbReference>
<evidence type="ECO:0000313" key="18">
    <source>
        <dbReference type="Proteomes" id="UP000268162"/>
    </source>
</evidence>
<dbReference type="PROSITE" id="PS50016">
    <property type="entry name" value="ZF_PHD_2"/>
    <property type="match status" value="1"/>
</dbReference>
<keyword evidence="7 14" id="KW-0156">Chromatin regulator</keyword>
<feature type="site" description="Histone H3K4me3 binding" evidence="11">
    <location>
        <position position="212"/>
    </location>
</feature>
<evidence type="ECO:0000256" key="10">
    <source>
        <dbReference type="ARBA" id="ARBA00023242"/>
    </source>
</evidence>
<evidence type="ECO:0000256" key="2">
    <source>
        <dbReference type="ARBA" id="ARBA00010210"/>
    </source>
</evidence>
<evidence type="ECO:0000256" key="9">
    <source>
        <dbReference type="ARBA" id="ARBA00023163"/>
    </source>
</evidence>
<comment type="domain">
    <text evidence="14">The PHD-type zinc finger mediates the binding to H3K4me3.</text>
</comment>
<evidence type="ECO:0000256" key="6">
    <source>
        <dbReference type="ARBA" id="ARBA00022833"/>
    </source>
</evidence>
<dbReference type="InterPro" id="IPR001965">
    <property type="entry name" value="Znf_PHD"/>
</dbReference>
<name>A0A4P9ZXH3_9FUNG</name>
<dbReference type="PANTHER" id="PTHR10333">
    <property type="entry name" value="INHIBITOR OF GROWTH PROTEIN"/>
    <property type="match status" value="1"/>
</dbReference>
<evidence type="ECO:0000256" key="12">
    <source>
        <dbReference type="PIRSR" id="PIRSR628651-51"/>
    </source>
</evidence>
<dbReference type="InterPro" id="IPR028651">
    <property type="entry name" value="ING_fam"/>
</dbReference>
<dbReference type="CDD" id="cd16858">
    <property type="entry name" value="ING_ING3_Yng2p"/>
    <property type="match status" value="1"/>
</dbReference>
<evidence type="ECO:0000256" key="13">
    <source>
        <dbReference type="PROSITE-ProRule" id="PRU00146"/>
    </source>
</evidence>
<feature type="binding site" evidence="12">
    <location>
        <position position="233"/>
    </location>
    <ligand>
        <name>Zn(2+)</name>
        <dbReference type="ChEBI" id="CHEBI:29105"/>
        <label>2</label>
    </ligand>
</feature>
<keyword evidence="18" id="KW-1185">Reference proteome</keyword>
<comment type="similarity">
    <text evidence="2 14">Belongs to the ING family.</text>
</comment>
<feature type="compositionally biased region" description="Low complexity" evidence="15">
    <location>
        <begin position="138"/>
        <end position="157"/>
    </location>
</feature>
<gene>
    <name evidence="17" type="ORF">BJ085DRAFT_18652</name>
</gene>
<dbReference type="Pfam" id="PF23011">
    <property type="entry name" value="PHD-1st_NSD"/>
    <property type="match status" value="1"/>
</dbReference>
<evidence type="ECO:0000256" key="1">
    <source>
        <dbReference type="ARBA" id="ARBA00004123"/>
    </source>
</evidence>
<dbReference type="SMART" id="SM01408">
    <property type="entry name" value="ING"/>
    <property type="match status" value="1"/>
</dbReference>
<dbReference type="Pfam" id="PF12998">
    <property type="entry name" value="ING"/>
    <property type="match status" value="1"/>
</dbReference>
<evidence type="ECO:0000256" key="4">
    <source>
        <dbReference type="ARBA" id="ARBA00022723"/>
    </source>
</evidence>
<dbReference type="GO" id="GO:0006325">
    <property type="term" value="P:chromatin organization"/>
    <property type="evidence" value="ECO:0007669"/>
    <property type="project" value="UniProtKB-KW"/>
</dbReference>
<feature type="binding site" evidence="12">
    <location>
        <position position="203"/>
    </location>
    <ligand>
        <name>Zn(2+)</name>
        <dbReference type="ChEBI" id="CHEBI:29105"/>
        <label>2</label>
    </ligand>
</feature>
<keyword evidence="8" id="KW-0805">Transcription regulation</keyword>
<dbReference type="Proteomes" id="UP000268162">
    <property type="component" value="Unassembled WGS sequence"/>
</dbReference>
<dbReference type="InterPro" id="IPR013083">
    <property type="entry name" value="Znf_RING/FYVE/PHD"/>
</dbReference>
<dbReference type="CDD" id="cd15505">
    <property type="entry name" value="PHD_ING"/>
    <property type="match status" value="1"/>
</dbReference>
<feature type="binding site" evidence="12">
    <location>
        <position position="230"/>
    </location>
    <ligand>
        <name>Zn(2+)</name>
        <dbReference type="ChEBI" id="CHEBI:29105"/>
        <label>2</label>
    </ligand>
</feature>
<evidence type="ECO:0000313" key="17">
    <source>
        <dbReference type="EMBL" id="RKP37602.1"/>
    </source>
</evidence>
<dbReference type="SMART" id="SM00249">
    <property type="entry name" value="PHD"/>
    <property type="match status" value="1"/>
</dbReference>
<dbReference type="SUPFAM" id="SSF57903">
    <property type="entry name" value="FYVE/PHD zinc finger"/>
    <property type="match status" value="1"/>
</dbReference>
<reference evidence="18" key="1">
    <citation type="journal article" date="2018" name="Nat. Microbiol.">
        <title>Leveraging single-cell genomics to expand the fungal tree of life.</title>
        <authorList>
            <person name="Ahrendt S.R."/>
            <person name="Quandt C.A."/>
            <person name="Ciobanu D."/>
            <person name="Clum A."/>
            <person name="Salamov A."/>
            <person name="Andreopoulos B."/>
            <person name="Cheng J.F."/>
            <person name="Woyke T."/>
            <person name="Pelin A."/>
            <person name="Henrissat B."/>
            <person name="Reynolds N.K."/>
            <person name="Benny G.L."/>
            <person name="Smith M.E."/>
            <person name="James T.Y."/>
            <person name="Grigoriev I.V."/>
        </authorList>
    </citation>
    <scope>NUCLEOTIDE SEQUENCE [LARGE SCALE GENOMIC DNA]</scope>
    <source>
        <strain evidence="18">RSA 468</strain>
    </source>
</reference>
<dbReference type="PROSITE" id="PS01359">
    <property type="entry name" value="ZF_PHD_1"/>
    <property type="match status" value="1"/>
</dbReference>
<feature type="binding site" evidence="12">
    <location>
        <position position="190"/>
    </location>
    <ligand>
        <name>Zn(2+)</name>
        <dbReference type="ChEBI" id="CHEBI:29105"/>
        <label>1</label>
    </ligand>
</feature>
<feature type="binding site" evidence="12">
    <location>
        <position position="214"/>
    </location>
    <ligand>
        <name>Zn(2+)</name>
        <dbReference type="ChEBI" id="CHEBI:29105"/>
        <label>1</label>
    </ligand>
</feature>
<evidence type="ECO:0000256" key="14">
    <source>
        <dbReference type="RuleBase" id="RU361213"/>
    </source>
</evidence>
<feature type="binding site" evidence="12">
    <location>
        <position position="217"/>
    </location>
    <ligand>
        <name>Zn(2+)</name>
        <dbReference type="ChEBI" id="CHEBI:29105"/>
        <label>1</label>
    </ligand>
</feature>
<feature type="binding site" evidence="12">
    <location>
        <position position="208"/>
    </location>
    <ligand>
        <name>Zn(2+)</name>
        <dbReference type="ChEBI" id="CHEBI:29105"/>
        <label>2</label>
    </ligand>
</feature>
<dbReference type="GO" id="GO:0006355">
    <property type="term" value="P:regulation of DNA-templated transcription"/>
    <property type="evidence" value="ECO:0007669"/>
    <property type="project" value="TreeGrafter"/>
</dbReference>
<dbReference type="Gene3D" id="3.30.40.10">
    <property type="entry name" value="Zinc/RING finger domain, C3HC4 (zinc finger)"/>
    <property type="match status" value="1"/>
</dbReference>
<comment type="function">
    <text evidence="14">Component of an histone acetyltransferase complex.</text>
</comment>
<feature type="site" description="Histone H3K4me3 binding" evidence="11">
    <location>
        <position position="189"/>
    </location>
</feature>
<dbReference type="EMBL" id="ML002472">
    <property type="protein sequence ID" value="RKP37602.1"/>
    <property type="molecule type" value="Genomic_DNA"/>
</dbReference>
<organism evidence="17 18">
    <name type="scientific">Dimargaris cristalligena</name>
    <dbReference type="NCBI Taxonomy" id="215637"/>
    <lineage>
        <taxon>Eukaryota</taxon>
        <taxon>Fungi</taxon>
        <taxon>Fungi incertae sedis</taxon>
        <taxon>Zoopagomycota</taxon>
        <taxon>Kickxellomycotina</taxon>
        <taxon>Dimargaritomycetes</taxon>
        <taxon>Dimargaritales</taxon>
        <taxon>Dimargaritaceae</taxon>
        <taxon>Dimargaris</taxon>
    </lineage>
</organism>
<keyword evidence="9" id="KW-0804">Transcription</keyword>
<dbReference type="STRING" id="215637.A0A4P9ZXH3"/>
<evidence type="ECO:0000256" key="5">
    <source>
        <dbReference type="ARBA" id="ARBA00022771"/>
    </source>
</evidence>
<evidence type="ECO:0000256" key="8">
    <source>
        <dbReference type="ARBA" id="ARBA00023015"/>
    </source>
</evidence>
<dbReference type="AlphaFoldDB" id="A0A4P9ZXH3"/>
<feature type="compositionally biased region" description="Basic and acidic residues" evidence="15">
    <location>
        <begin position="109"/>
        <end position="121"/>
    </location>
</feature>
<feature type="domain" description="PHD-type" evidence="16">
    <location>
        <begin position="187"/>
        <end position="236"/>
    </location>
</feature>
<keyword evidence="3" id="KW-0341">Growth regulation</keyword>
<comment type="subunit">
    <text evidence="14">Component of an histone acetyltransferase complex. Interacts with H3K4me3 and to a lesser extent with H3K4me2.</text>
</comment>
<accession>A0A4P9ZXH3</accession>
<dbReference type="InterPro" id="IPR011011">
    <property type="entry name" value="Znf_FYVE_PHD"/>
</dbReference>
<dbReference type="InterPro" id="IPR024610">
    <property type="entry name" value="ING_N_histone-binding"/>
</dbReference>
<evidence type="ECO:0000256" key="15">
    <source>
        <dbReference type="SAM" id="MobiDB-lite"/>
    </source>
</evidence>
<proteinExistence type="inferred from homology"/>
<evidence type="ECO:0000259" key="16">
    <source>
        <dbReference type="PROSITE" id="PS50016"/>
    </source>
</evidence>
<keyword evidence="4 12" id="KW-0479">Metal-binding</keyword>
<feature type="region of interest" description="Disordered" evidence="15">
    <location>
        <begin position="109"/>
        <end position="166"/>
    </location>
</feature>
<feature type="site" description="Histone H3K4me3 binding" evidence="11">
    <location>
        <position position="204"/>
    </location>
</feature>
<dbReference type="PANTHER" id="PTHR10333:SF103">
    <property type="entry name" value="INHIBITOR OF GROWTH PROTEIN 3"/>
    <property type="match status" value="1"/>
</dbReference>
<dbReference type="InterPro" id="IPR019787">
    <property type="entry name" value="Znf_PHD-finger"/>
</dbReference>
<dbReference type="InterPro" id="IPR019786">
    <property type="entry name" value="Zinc_finger_PHD-type_CS"/>
</dbReference>
<evidence type="ECO:0000256" key="7">
    <source>
        <dbReference type="ARBA" id="ARBA00022853"/>
    </source>
</evidence>
<feature type="site" description="Histone H3K4me3 binding" evidence="11">
    <location>
        <position position="200"/>
    </location>
</feature>
<feature type="binding site" evidence="12">
    <location>
        <position position="192"/>
    </location>
    <ligand>
        <name>Zn(2+)</name>
        <dbReference type="ChEBI" id="CHEBI:29105"/>
        <label>1</label>
    </ligand>
</feature>
<dbReference type="Gene3D" id="6.10.140.1740">
    <property type="match status" value="1"/>
</dbReference>
<evidence type="ECO:0000256" key="3">
    <source>
        <dbReference type="ARBA" id="ARBA00022604"/>
    </source>
</evidence>
<dbReference type="GO" id="GO:0008270">
    <property type="term" value="F:zinc ion binding"/>
    <property type="evidence" value="ECO:0007669"/>
    <property type="project" value="UniProtKB-KW"/>
</dbReference>
<dbReference type="InterPro" id="IPR059153">
    <property type="entry name" value="NSD_PHD-1st"/>
</dbReference>